<dbReference type="Pfam" id="PF24394">
    <property type="entry name" value="TMEM62_C"/>
    <property type="match status" value="1"/>
</dbReference>
<dbReference type="RefSeq" id="XP_024083837.1">
    <property type="nucleotide sequence ID" value="XM_024228069.1"/>
</dbReference>
<keyword evidence="1" id="KW-0812">Transmembrane</keyword>
<protein>
    <recommendedName>
        <fullName evidence="2">TMEM62 C-terminal domain-containing protein</fullName>
    </recommendedName>
</protein>
<evidence type="ECO:0000313" key="4">
    <source>
        <dbReference type="Proteomes" id="UP000494040"/>
    </source>
</evidence>
<sequence>MHVYTITINQHIRHPVYIHIYTFTRFRFGLDISAVKVAVLDESGRQKTVKQTFSLDGSMTMFSVLPRLILMLNFGSTLQLMFGLATVCSVLPLCILRYTNKTSDKKNSLVSLKSGMVKNWVRRLWILSNIDRLFFPIVLYPLYLAVGPWSVGELIEGFTGVIFIWGIFINGTYLPGSFTYGYGFLQLFLFQGPLIIFTAYSVDKRLFGKRVIRHNKITKCVLCLIEYFPFLFIFVSQLSMTYTFWLAYGTMSVLLGPMRIWPLALTIWAWFNVNSMPLAKIRSAATTWTRALDVGHSMTFSSPVA</sequence>
<dbReference type="EnsemblMetazoa" id="XM_024228069.1">
    <property type="protein sequence ID" value="XP_024083837.1"/>
    <property type="gene ID" value="LOC106669265"/>
</dbReference>
<accession>A0A8I6SIB8</accession>
<feature type="domain" description="TMEM62 C-terminal" evidence="2">
    <location>
        <begin position="82"/>
        <end position="215"/>
    </location>
</feature>
<dbReference type="OMA" id="YTITINQ"/>
<organism evidence="3 4">
    <name type="scientific">Cimex lectularius</name>
    <name type="common">Bed bug</name>
    <name type="synonym">Acanthia lectularia</name>
    <dbReference type="NCBI Taxonomy" id="79782"/>
    <lineage>
        <taxon>Eukaryota</taxon>
        <taxon>Metazoa</taxon>
        <taxon>Ecdysozoa</taxon>
        <taxon>Arthropoda</taxon>
        <taxon>Hexapoda</taxon>
        <taxon>Insecta</taxon>
        <taxon>Pterygota</taxon>
        <taxon>Neoptera</taxon>
        <taxon>Paraneoptera</taxon>
        <taxon>Hemiptera</taxon>
        <taxon>Heteroptera</taxon>
        <taxon>Panheteroptera</taxon>
        <taxon>Cimicomorpha</taxon>
        <taxon>Cimicidae</taxon>
        <taxon>Cimex</taxon>
    </lineage>
</organism>
<feature type="transmembrane region" description="Helical" evidence="1">
    <location>
        <begin position="80"/>
        <end position="99"/>
    </location>
</feature>
<dbReference type="Proteomes" id="UP000494040">
    <property type="component" value="Unassembled WGS sequence"/>
</dbReference>
<dbReference type="InterPro" id="IPR056230">
    <property type="entry name" value="TMEM62_C"/>
</dbReference>
<evidence type="ECO:0000313" key="3">
    <source>
        <dbReference type="EnsemblMetazoa" id="XP_024083837.1"/>
    </source>
</evidence>
<feature type="transmembrane region" description="Helical" evidence="1">
    <location>
        <begin position="245"/>
        <end position="271"/>
    </location>
</feature>
<feature type="transmembrane region" description="Helical" evidence="1">
    <location>
        <begin position="221"/>
        <end position="239"/>
    </location>
</feature>
<dbReference type="PANTHER" id="PTHR14795:SF0">
    <property type="entry name" value="TRANSMEMBRANE PROTEIN 62"/>
    <property type="match status" value="1"/>
</dbReference>
<dbReference type="PANTHER" id="PTHR14795">
    <property type="entry name" value="HELICASE RELATED"/>
    <property type="match status" value="1"/>
</dbReference>
<keyword evidence="1" id="KW-0472">Membrane</keyword>
<evidence type="ECO:0000259" key="2">
    <source>
        <dbReference type="Pfam" id="PF24394"/>
    </source>
</evidence>
<keyword evidence="4" id="KW-1185">Reference proteome</keyword>
<dbReference type="AlphaFoldDB" id="A0A8I6SIB8"/>
<dbReference type="KEGG" id="clec:106669265"/>
<reference evidence="3" key="1">
    <citation type="submission" date="2022-01" db="UniProtKB">
        <authorList>
            <consortium name="EnsemblMetazoa"/>
        </authorList>
    </citation>
    <scope>IDENTIFICATION</scope>
</reference>
<feature type="transmembrane region" description="Helical" evidence="1">
    <location>
        <begin position="180"/>
        <end position="200"/>
    </location>
</feature>
<proteinExistence type="predicted"/>
<evidence type="ECO:0000256" key="1">
    <source>
        <dbReference type="SAM" id="Phobius"/>
    </source>
</evidence>
<dbReference type="OrthoDB" id="27234at2759"/>
<keyword evidence="1" id="KW-1133">Transmembrane helix</keyword>
<dbReference type="GeneID" id="106669265"/>
<name>A0A8I6SIB8_CIMLE</name>